<organism evidence="2 3">
    <name type="scientific">[Mycoplasma] falconis</name>
    <dbReference type="NCBI Taxonomy" id="92403"/>
    <lineage>
        <taxon>Bacteria</taxon>
        <taxon>Bacillati</taxon>
        <taxon>Mycoplasmatota</taxon>
        <taxon>Mycoplasmoidales</taxon>
        <taxon>Metamycoplasmataceae</taxon>
        <taxon>Metamycoplasma</taxon>
    </lineage>
</organism>
<evidence type="ECO:0000256" key="1">
    <source>
        <dbReference type="SAM" id="Phobius"/>
    </source>
</evidence>
<feature type="transmembrane region" description="Helical" evidence="1">
    <location>
        <begin position="291"/>
        <end position="309"/>
    </location>
</feature>
<name>A0A501XAA6_9BACT</name>
<keyword evidence="1" id="KW-0812">Transmembrane</keyword>
<dbReference type="EMBL" id="VFSS01000006">
    <property type="protein sequence ID" value="TPE57264.1"/>
    <property type="molecule type" value="Genomic_DNA"/>
</dbReference>
<evidence type="ECO:0000313" key="3">
    <source>
        <dbReference type="Proteomes" id="UP000319776"/>
    </source>
</evidence>
<keyword evidence="1" id="KW-0472">Membrane</keyword>
<feature type="transmembrane region" description="Helical" evidence="1">
    <location>
        <begin position="92"/>
        <end position="114"/>
    </location>
</feature>
<sequence length="469" mass="54566">MTSKKLNSSLLLKYLTFTILTLGLFIFLLLASKLINIPEFFSYKYLFNNESLELKAKNFLVLLHISMFIFLLVLISFYNLRNQRLNIRKNKYYLPWFIIYNLYFVLVLILAFVWNKTSLNSLVYQSLLFIGVYLINLSYSIYGWIVKKEVLPTWKKYLSLEVISYITKAILLSTLIILLYVFTKNKTASEVNNLFVENNLINWFNKTLINNGFLGYLLLFLLVVIFITLIIVSYLYLAFAYSYKKEFLYDLKYIFNVIISILISFTAWFMISLFTNKYQNGVFNEKSNQVWISIIFIVITIGILTFIGLSPRILKTRNQIISYYSIITFALELLLAIIWLIIKLSGTSQLVNSINLGFFAINLLIVYGLNKKVYKTKFNKDNYYLLFVYLSLLFSLITQQLNVLLASYGSTQLSLTQTAFDFADLGIMLIIAVLALNLIIKGVGWIISSTNLIKQYKKQNLNEKGVLNE</sequence>
<dbReference type="RefSeq" id="WP_140781330.1">
    <property type="nucleotide sequence ID" value="NZ_VFSS01000006.1"/>
</dbReference>
<dbReference type="OrthoDB" id="10001013at2"/>
<feature type="transmembrane region" description="Helical" evidence="1">
    <location>
        <begin position="126"/>
        <end position="145"/>
    </location>
</feature>
<feature type="transmembrane region" description="Helical" evidence="1">
    <location>
        <begin position="382"/>
        <end position="405"/>
    </location>
</feature>
<feature type="transmembrane region" description="Helical" evidence="1">
    <location>
        <begin position="354"/>
        <end position="370"/>
    </location>
</feature>
<accession>A0A501XAA6</accession>
<dbReference type="AlphaFoldDB" id="A0A501XAA6"/>
<keyword evidence="3" id="KW-1185">Reference proteome</keyword>
<feature type="transmembrane region" description="Helical" evidence="1">
    <location>
        <begin position="157"/>
        <end position="182"/>
    </location>
</feature>
<feature type="transmembrane region" description="Helical" evidence="1">
    <location>
        <begin position="59"/>
        <end position="80"/>
    </location>
</feature>
<evidence type="ECO:0000313" key="2">
    <source>
        <dbReference type="EMBL" id="TPE57264.1"/>
    </source>
</evidence>
<feature type="transmembrane region" description="Helical" evidence="1">
    <location>
        <begin position="321"/>
        <end position="342"/>
    </location>
</feature>
<keyword evidence="1" id="KW-1133">Transmembrane helix</keyword>
<proteinExistence type="predicted"/>
<gene>
    <name evidence="2" type="ORF">FJO69_02020</name>
</gene>
<dbReference type="Proteomes" id="UP000319776">
    <property type="component" value="Unassembled WGS sequence"/>
</dbReference>
<comment type="caution">
    <text evidence="2">The sequence shown here is derived from an EMBL/GenBank/DDBJ whole genome shotgun (WGS) entry which is preliminary data.</text>
</comment>
<dbReference type="NCBIfam" id="NF045937">
    <property type="entry name" value="MSC_0624_12TM"/>
    <property type="match status" value="1"/>
</dbReference>
<protein>
    <submittedName>
        <fullName evidence="2">Uncharacterized protein</fullName>
    </submittedName>
</protein>
<reference evidence="2 3" key="1">
    <citation type="submission" date="2019-06" db="EMBL/GenBank/DDBJ databases">
        <title>Mycoplasma falconis type strain whole genome sequence.</title>
        <authorList>
            <person name="Spergser J."/>
        </authorList>
    </citation>
    <scope>NUCLEOTIDE SEQUENCE [LARGE SCALE GENOMIC DNA]</scope>
    <source>
        <strain evidence="2 3">ATCC 51372</strain>
    </source>
</reference>
<feature type="transmembrane region" description="Helical" evidence="1">
    <location>
        <begin position="253"/>
        <end position="271"/>
    </location>
</feature>
<feature type="transmembrane region" description="Helical" evidence="1">
    <location>
        <begin position="12"/>
        <end position="35"/>
    </location>
</feature>
<feature type="transmembrane region" description="Helical" evidence="1">
    <location>
        <begin position="425"/>
        <end position="448"/>
    </location>
</feature>
<feature type="transmembrane region" description="Helical" evidence="1">
    <location>
        <begin position="213"/>
        <end position="241"/>
    </location>
</feature>